<evidence type="ECO:0000313" key="6">
    <source>
        <dbReference type="EMBL" id="GAX87416.1"/>
    </source>
</evidence>
<sequence>MRSLQYFPVQLFAVIMGLSGLAIAYAKAYHFLNFPYWPYFTLLILDTIAFFGIFITYVIKWVKYPDAINAEVNHPVKSSFIAAISISFLLISIAYMDFAPPISVTFWWIGAWLHLFFTFNVIKFWIRHQFDVKMINPAWFIPIVGNVLVPIAGVDIVNEYVNLFFFSIGIFYWIVLFTIVTYRMIFHHPLPKKLIPTFFILIAPPAVGFISYFRISFGSIDTFSMILYLIALFTFFLLLLKKSLYTELPFFISWWAYTFPLAAITISTILIYSSFRNYSMYWFSVILLALVTVVVFYVAYKTYLAVKAQKICIPEEE</sequence>
<dbReference type="PANTHER" id="PTHR37955:SF1">
    <property type="entry name" value="DEP DOMAIN-CONTAINING PROTEIN"/>
    <property type="match status" value="1"/>
</dbReference>
<keyword evidence="7" id="KW-1185">Reference proteome</keyword>
<evidence type="ECO:0000256" key="2">
    <source>
        <dbReference type="ARBA" id="ARBA00022692"/>
    </source>
</evidence>
<dbReference type="AlphaFoldDB" id="A0A292YDB2"/>
<keyword evidence="4 5" id="KW-0472">Membrane</keyword>
<feature type="transmembrane region" description="Helical" evidence="5">
    <location>
        <begin position="105"/>
        <end position="126"/>
    </location>
</feature>
<dbReference type="InterPro" id="IPR004695">
    <property type="entry name" value="SLAC1/Mae1/Ssu1/TehA"/>
</dbReference>
<dbReference type="OrthoDB" id="309023at2"/>
<proteinExistence type="predicted"/>
<feature type="transmembrane region" description="Helical" evidence="5">
    <location>
        <begin position="36"/>
        <end position="59"/>
    </location>
</feature>
<dbReference type="Gene3D" id="1.50.10.150">
    <property type="entry name" value="Voltage-dependent anion channel"/>
    <property type="match status" value="1"/>
</dbReference>
<dbReference type="GO" id="GO:0005886">
    <property type="term" value="C:plasma membrane"/>
    <property type="evidence" value="ECO:0007669"/>
    <property type="project" value="TreeGrafter"/>
</dbReference>
<comment type="subcellular location">
    <subcellularLocation>
        <location evidence="1">Membrane</location>
        <topology evidence="1">Multi-pass membrane protein</topology>
    </subcellularLocation>
</comment>
<evidence type="ECO:0000256" key="5">
    <source>
        <dbReference type="SAM" id="Phobius"/>
    </source>
</evidence>
<dbReference type="GO" id="GO:0046583">
    <property type="term" value="F:monoatomic cation efflux transmembrane transporter activity"/>
    <property type="evidence" value="ECO:0007669"/>
    <property type="project" value="TreeGrafter"/>
</dbReference>
<evidence type="ECO:0000313" key="7">
    <source>
        <dbReference type="Proteomes" id="UP000217944"/>
    </source>
</evidence>
<dbReference type="Proteomes" id="UP000217944">
    <property type="component" value="Unassembled WGS sequence"/>
</dbReference>
<keyword evidence="3 5" id="KW-1133">Transmembrane helix</keyword>
<evidence type="ECO:0000256" key="1">
    <source>
        <dbReference type="ARBA" id="ARBA00004141"/>
    </source>
</evidence>
<feature type="transmembrane region" description="Helical" evidence="5">
    <location>
        <begin position="223"/>
        <end position="240"/>
    </location>
</feature>
<comment type="caution">
    <text evidence="6">The sequence shown here is derived from an EMBL/GenBank/DDBJ whole genome shotgun (WGS) entry which is preliminary data.</text>
</comment>
<name>A0A292YDB2_9BACT</name>
<dbReference type="InterPro" id="IPR038665">
    <property type="entry name" value="Voltage-dep_anion_channel_sf"/>
</dbReference>
<dbReference type="PANTHER" id="PTHR37955">
    <property type="entry name" value="TELLURITE RESISTANCE PROTEIN TEHA"/>
    <property type="match status" value="1"/>
</dbReference>
<dbReference type="CDD" id="cd09323">
    <property type="entry name" value="TDT_SLAC1_like"/>
    <property type="match status" value="1"/>
</dbReference>
<dbReference type="Pfam" id="PF03595">
    <property type="entry name" value="SLAC1"/>
    <property type="match status" value="1"/>
</dbReference>
<feature type="transmembrane region" description="Helical" evidence="5">
    <location>
        <begin position="252"/>
        <end position="275"/>
    </location>
</feature>
<protein>
    <submittedName>
        <fullName evidence="6">Tellurite resistance protein</fullName>
    </submittedName>
</protein>
<feature type="transmembrane region" description="Helical" evidence="5">
    <location>
        <begin position="281"/>
        <end position="300"/>
    </location>
</feature>
<evidence type="ECO:0000256" key="4">
    <source>
        <dbReference type="ARBA" id="ARBA00023136"/>
    </source>
</evidence>
<feature type="transmembrane region" description="Helical" evidence="5">
    <location>
        <begin position="80"/>
        <end position="99"/>
    </location>
</feature>
<accession>A0A292YDB2</accession>
<feature type="transmembrane region" description="Helical" evidence="5">
    <location>
        <begin position="194"/>
        <end position="217"/>
    </location>
</feature>
<gene>
    <name evidence="6" type="ORF">LNAT_P0712</name>
</gene>
<organism evidence="6 7">
    <name type="scientific">Lebetimonas natsushimae</name>
    <dbReference type="NCBI Taxonomy" id="1936991"/>
    <lineage>
        <taxon>Bacteria</taxon>
        <taxon>Pseudomonadati</taxon>
        <taxon>Campylobacterota</taxon>
        <taxon>Epsilonproteobacteria</taxon>
        <taxon>Nautiliales</taxon>
        <taxon>Nautiliaceae</taxon>
        <taxon>Lebetimonas</taxon>
    </lineage>
</organism>
<feature type="transmembrane region" description="Helical" evidence="5">
    <location>
        <begin position="138"/>
        <end position="157"/>
    </location>
</feature>
<reference evidence="6 7" key="1">
    <citation type="journal article" date="2017" name="Syst. Appl. Microbiol.">
        <title>Lebetimonas natsushimae sp. nov., a novel strictly anaerobic, moderately thermophilic chemoautotroph isolated from a deep-sea hydrothermal vent polychaete nest in the Mid-Okinawa Trough.</title>
        <authorList>
            <person name="Nagata R."/>
            <person name="Takaki Y."/>
            <person name="Tame A."/>
            <person name="Nunoura T."/>
            <person name="Muto H."/>
            <person name="Mino S."/>
            <person name="Sawayama S."/>
            <person name="Takai K."/>
            <person name="Nakagawa S."/>
        </authorList>
    </citation>
    <scope>NUCLEOTIDE SEQUENCE [LARGE SCALE GENOMIC DNA]</scope>
    <source>
        <strain evidence="6 7">HS1857</strain>
    </source>
</reference>
<feature type="transmembrane region" description="Helical" evidence="5">
    <location>
        <begin position="163"/>
        <end position="182"/>
    </location>
</feature>
<dbReference type="InterPro" id="IPR052951">
    <property type="entry name" value="Tellurite_res_ion_channel"/>
</dbReference>
<evidence type="ECO:0000256" key="3">
    <source>
        <dbReference type="ARBA" id="ARBA00022989"/>
    </source>
</evidence>
<dbReference type="EMBL" id="BDME01000001">
    <property type="protein sequence ID" value="GAX87416.1"/>
    <property type="molecule type" value="Genomic_DNA"/>
</dbReference>
<keyword evidence="2 5" id="KW-0812">Transmembrane</keyword>
<dbReference type="RefSeq" id="WP_096258554.1">
    <property type="nucleotide sequence ID" value="NZ_BDME01000001.1"/>
</dbReference>